<keyword evidence="9" id="KW-1185">Reference proteome</keyword>
<comment type="caution">
    <text evidence="8">The sequence shown here is derived from an EMBL/GenBank/DDBJ whole genome shotgun (WGS) entry which is preliminary data.</text>
</comment>
<dbReference type="Pfam" id="PF14572">
    <property type="entry name" value="Pribosyl_synth"/>
    <property type="match status" value="1"/>
</dbReference>
<organism evidence="8 9">
    <name type="scientific">Nannocystis pusilla</name>
    <dbReference type="NCBI Taxonomy" id="889268"/>
    <lineage>
        <taxon>Bacteria</taxon>
        <taxon>Pseudomonadati</taxon>
        <taxon>Myxococcota</taxon>
        <taxon>Polyangia</taxon>
        <taxon>Nannocystales</taxon>
        <taxon>Nannocystaceae</taxon>
        <taxon>Nannocystis</taxon>
    </lineage>
</organism>
<dbReference type="SUPFAM" id="SSF53271">
    <property type="entry name" value="PRTase-like"/>
    <property type="match status" value="1"/>
</dbReference>
<dbReference type="GO" id="GO:0006164">
    <property type="term" value="P:purine nucleotide biosynthetic process"/>
    <property type="evidence" value="ECO:0007669"/>
    <property type="project" value="TreeGrafter"/>
</dbReference>
<keyword evidence="4" id="KW-0418">Kinase</keyword>
<dbReference type="CDD" id="cd06223">
    <property type="entry name" value="PRTases_typeI"/>
    <property type="match status" value="1"/>
</dbReference>
<dbReference type="GO" id="GO:0004749">
    <property type="term" value="F:ribose phosphate diphosphokinase activity"/>
    <property type="evidence" value="ECO:0007669"/>
    <property type="project" value="UniProtKB-EC"/>
</dbReference>
<gene>
    <name evidence="8" type="ORF">OV079_06885</name>
</gene>
<dbReference type="PANTHER" id="PTHR10210:SF32">
    <property type="entry name" value="RIBOSE-PHOSPHATE PYROPHOSPHOKINASE 2"/>
    <property type="match status" value="1"/>
</dbReference>
<comment type="catalytic activity">
    <reaction evidence="6">
        <text>D-ribose 5-phosphate + ATP = 5-phospho-alpha-D-ribose 1-diphosphate + AMP + H(+)</text>
        <dbReference type="Rhea" id="RHEA:15609"/>
        <dbReference type="ChEBI" id="CHEBI:15378"/>
        <dbReference type="ChEBI" id="CHEBI:30616"/>
        <dbReference type="ChEBI" id="CHEBI:58017"/>
        <dbReference type="ChEBI" id="CHEBI:78346"/>
        <dbReference type="ChEBI" id="CHEBI:456215"/>
        <dbReference type="EC" id="2.7.6.1"/>
    </reaction>
</comment>
<accession>A0A9X3ERA5</accession>
<dbReference type="GO" id="GO:0006015">
    <property type="term" value="P:5-phosphoribose 1-diphosphate biosynthetic process"/>
    <property type="evidence" value="ECO:0007669"/>
    <property type="project" value="TreeGrafter"/>
</dbReference>
<dbReference type="Gene3D" id="3.40.50.2020">
    <property type="match status" value="1"/>
</dbReference>
<dbReference type="PANTHER" id="PTHR10210">
    <property type="entry name" value="RIBOSE-PHOSPHATE DIPHOSPHOKINASE FAMILY MEMBER"/>
    <property type="match status" value="1"/>
</dbReference>
<keyword evidence="5" id="KW-0067">ATP-binding</keyword>
<evidence type="ECO:0000256" key="3">
    <source>
        <dbReference type="ARBA" id="ARBA00022741"/>
    </source>
</evidence>
<dbReference type="GO" id="GO:0000287">
    <property type="term" value="F:magnesium ion binding"/>
    <property type="evidence" value="ECO:0007669"/>
    <property type="project" value="InterPro"/>
</dbReference>
<evidence type="ECO:0000256" key="4">
    <source>
        <dbReference type="ARBA" id="ARBA00022777"/>
    </source>
</evidence>
<name>A0A9X3ERA5_9BACT</name>
<dbReference type="GO" id="GO:0016301">
    <property type="term" value="F:kinase activity"/>
    <property type="evidence" value="ECO:0007669"/>
    <property type="project" value="UniProtKB-KW"/>
</dbReference>
<dbReference type="EC" id="2.7.6.1" evidence="1"/>
<dbReference type="Proteomes" id="UP001150924">
    <property type="component" value="Unassembled WGS sequence"/>
</dbReference>
<evidence type="ECO:0000256" key="7">
    <source>
        <dbReference type="SAM" id="MobiDB-lite"/>
    </source>
</evidence>
<dbReference type="AlphaFoldDB" id="A0A9X3ERA5"/>
<keyword evidence="2" id="KW-0808">Transferase</keyword>
<protein>
    <recommendedName>
        <fullName evidence="1">ribose-phosphate diphosphokinase</fullName>
        <ecNumber evidence="1">2.7.6.1</ecNumber>
    </recommendedName>
</protein>
<evidence type="ECO:0000313" key="8">
    <source>
        <dbReference type="EMBL" id="MCY1005301.1"/>
    </source>
</evidence>
<dbReference type="EMBL" id="JAPNKE010000002">
    <property type="protein sequence ID" value="MCY1005301.1"/>
    <property type="molecule type" value="Genomic_DNA"/>
</dbReference>
<proteinExistence type="predicted"/>
<evidence type="ECO:0000256" key="6">
    <source>
        <dbReference type="ARBA" id="ARBA00049535"/>
    </source>
</evidence>
<dbReference type="InterPro" id="IPR005946">
    <property type="entry name" value="Rib-P_diPkinase"/>
</dbReference>
<keyword evidence="3" id="KW-0547">Nucleotide-binding</keyword>
<dbReference type="InterPro" id="IPR029057">
    <property type="entry name" value="PRTase-like"/>
</dbReference>
<dbReference type="InterPro" id="IPR000836">
    <property type="entry name" value="PRTase_dom"/>
</dbReference>
<evidence type="ECO:0000313" key="9">
    <source>
        <dbReference type="Proteomes" id="UP001150924"/>
    </source>
</evidence>
<dbReference type="GO" id="GO:0005524">
    <property type="term" value="F:ATP binding"/>
    <property type="evidence" value="ECO:0007669"/>
    <property type="project" value="UniProtKB-KW"/>
</dbReference>
<evidence type="ECO:0000256" key="5">
    <source>
        <dbReference type="ARBA" id="ARBA00022840"/>
    </source>
</evidence>
<evidence type="ECO:0000256" key="1">
    <source>
        <dbReference type="ARBA" id="ARBA00013247"/>
    </source>
</evidence>
<reference evidence="8" key="1">
    <citation type="submission" date="2022-11" db="EMBL/GenBank/DDBJ databases">
        <title>Minimal conservation of predation-associated metabolite biosynthetic gene clusters underscores biosynthetic potential of Myxococcota including descriptions for ten novel species: Archangium lansinium sp. nov., Myxococcus landrumus sp. nov., Nannocystis bai.</title>
        <authorList>
            <person name="Ahearne A."/>
            <person name="Stevens C."/>
            <person name="Phillips K."/>
        </authorList>
    </citation>
    <scope>NUCLEOTIDE SEQUENCE</scope>
    <source>
        <strain evidence="8">Na p29</strain>
    </source>
</reference>
<dbReference type="GO" id="GO:0005737">
    <property type="term" value="C:cytoplasm"/>
    <property type="evidence" value="ECO:0007669"/>
    <property type="project" value="TreeGrafter"/>
</dbReference>
<feature type="region of interest" description="Disordered" evidence="7">
    <location>
        <begin position="86"/>
        <end position="106"/>
    </location>
</feature>
<dbReference type="GO" id="GO:0002189">
    <property type="term" value="C:ribose phosphate diphosphokinase complex"/>
    <property type="evidence" value="ECO:0007669"/>
    <property type="project" value="TreeGrafter"/>
</dbReference>
<evidence type="ECO:0000256" key="2">
    <source>
        <dbReference type="ARBA" id="ARBA00022679"/>
    </source>
</evidence>
<feature type="compositionally biased region" description="Basic residues" evidence="7">
    <location>
        <begin position="87"/>
        <end position="97"/>
    </location>
</feature>
<dbReference type="RefSeq" id="WP_267766949.1">
    <property type="nucleotide sequence ID" value="NZ_JAPNKE010000002.1"/>
</dbReference>
<sequence>MFKRRHDGERTEITAIDAQVAGKPVILYDDMIRTGGSLIGAARAYQRAGAVSLAAVATHGIFPGDALHKLQATGLFSAIACTDSHPRARARGRRRRRPDPAAGRLDRPLLAPHLAGHVL</sequence>